<dbReference type="GO" id="GO:0019706">
    <property type="term" value="F:protein-cysteine S-palmitoyltransferase activity"/>
    <property type="evidence" value="ECO:0007669"/>
    <property type="project" value="UniProtKB-EC"/>
</dbReference>
<feature type="repeat" description="ANK" evidence="7">
    <location>
        <begin position="143"/>
        <end position="175"/>
    </location>
</feature>
<evidence type="ECO:0000256" key="4">
    <source>
        <dbReference type="ARBA" id="ARBA00022989"/>
    </source>
</evidence>
<dbReference type="InterPro" id="IPR001594">
    <property type="entry name" value="Palmitoyltrfase_DHHC"/>
</dbReference>
<comment type="subcellular location">
    <subcellularLocation>
        <location evidence="1">Membrane</location>
        <topology evidence="1">Multi-pass membrane protein</topology>
    </subcellularLocation>
</comment>
<feature type="transmembrane region" description="Helical" evidence="8">
    <location>
        <begin position="318"/>
        <end position="338"/>
    </location>
</feature>
<feature type="domain" description="Palmitoyltransferase DHHC" evidence="9">
    <location>
        <begin position="426"/>
        <end position="557"/>
    </location>
</feature>
<dbReference type="SMART" id="SM00248">
    <property type="entry name" value="ANK"/>
    <property type="match status" value="6"/>
</dbReference>
<dbReference type="AlphaFoldDB" id="A0A9J6BTS8"/>
<feature type="transmembrane region" description="Helical" evidence="8">
    <location>
        <begin position="350"/>
        <end position="369"/>
    </location>
</feature>
<dbReference type="SUPFAM" id="SSF48403">
    <property type="entry name" value="Ankyrin repeat"/>
    <property type="match status" value="1"/>
</dbReference>
<evidence type="ECO:0000256" key="2">
    <source>
        <dbReference type="ARBA" id="ARBA00022692"/>
    </source>
</evidence>
<keyword evidence="2 8" id="KW-0812">Transmembrane</keyword>
<evidence type="ECO:0000256" key="7">
    <source>
        <dbReference type="PROSITE-ProRule" id="PRU00023"/>
    </source>
</evidence>
<dbReference type="GO" id="GO:0016020">
    <property type="term" value="C:membrane"/>
    <property type="evidence" value="ECO:0007669"/>
    <property type="project" value="UniProtKB-SubCell"/>
</dbReference>
<keyword evidence="8" id="KW-0808">Transferase</keyword>
<dbReference type="PANTHER" id="PTHR24161">
    <property type="entry name" value="ANK_REP_REGION DOMAIN-CONTAINING PROTEIN-RELATED"/>
    <property type="match status" value="1"/>
</dbReference>
<keyword evidence="4 8" id="KW-1133">Transmembrane helix</keyword>
<name>A0A9J6BTS8_POLVA</name>
<feature type="repeat" description="ANK" evidence="7">
    <location>
        <begin position="110"/>
        <end position="142"/>
    </location>
</feature>
<dbReference type="PANTHER" id="PTHR24161:SF85">
    <property type="entry name" value="PALMITOYLTRANSFERASE HIP14"/>
    <property type="match status" value="1"/>
</dbReference>
<dbReference type="Proteomes" id="UP001107558">
    <property type="component" value="Chromosome 3"/>
</dbReference>
<evidence type="ECO:0000259" key="9">
    <source>
        <dbReference type="Pfam" id="PF01529"/>
    </source>
</evidence>
<keyword evidence="3" id="KW-0677">Repeat</keyword>
<accession>A0A9J6BTS8</accession>
<gene>
    <name evidence="10" type="ORF">PVAND_002987</name>
</gene>
<feature type="transmembrane region" description="Helical" evidence="8">
    <location>
        <begin position="375"/>
        <end position="395"/>
    </location>
</feature>
<keyword evidence="11" id="KW-1185">Reference proteome</keyword>
<evidence type="ECO:0000256" key="6">
    <source>
        <dbReference type="ARBA" id="ARBA00023136"/>
    </source>
</evidence>
<comment type="caution">
    <text evidence="10">The sequence shown here is derived from an EMBL/GenBank/DDBJ whole genome shotgun (WGS) entry which is preliminary data.</text>
</comment>
<dbReference type="InterPro" id="IPR002110">
    <property type="entry name" value="Ankyrin_rpt"/>
</dbReference>
<proteinExistence type="inferred from homology"/>
<dbReference type="OrthoDB" id="6781668at2759"/>
<dbReference type="PROSITE" id="PS50216">
    <property type="entry name" value="DHHC"/>
    <property type="match status" value="1"/>
</dbReference>
<dbReference type="InterPro" id="IPR036770">
    <property type="entry name" value="Ankyrin_rpt-contain_sf"/>
</dbReference>
<dbReference type="EC" id="2.3.1.225" evidence="8"/>
<feature type="transmembrane region" description="Helical" evidence="8">
    <location>
        <begin position="294"/>
        <end position="312"/>
    </location>
</feature>
<comment type="catalytic activity">
    <reaction evidence="8">
        <text>L-cysteinyl-[protein] + hexadecanoyl-CoA = S-hexadecanoyl-L-cysteinyl-[protein] + CoA</text>
        <dbReference type="Rhea" id="RHEA:36683"/>
        <dbReference type="Rhea" id="RHEA-COMP:10131"/>
        <dbReference type="Rhea" id="RHEA-COMP:11032"/>
        <dbReference type="ChEBI" id="CHEBI:29950"/>
        <dbReference type="ChEBI" id="CHEBI:57287"/>
        <dbReference type="ChEBI" id="CHEBI:57379"/>
        <dbReference type="ChEBI" id="CHEBI:74151"/>
        <dbReference type="EC" id="2.3.1.225"/>
    </reaction>
</comment>
<keyword evidence="5 7" id="KW-0040">ANK repeat</keyword>
<reference evidence="10" key="1">
    <citation type="submission" date="2021-03" db="EMBL/GenBank/DDBJ databases">
        <title>Chromosome level genome of the anhydrobiotic midge Polypedilum vanderplanki.</title>
        <authorList>
            <person name="Yoshida Y."/>
            <person name="Kikawada T."/>
            <person name="Gusev O."/>
        </authorList>
    </citation>
    <scope>NUCLEOTIDE SEQUENCE</scope>
    <source>
        <strain evidence="10">NIAS01</strain>
        <tissue evidence="10">Whole body or cell culture</tissue>
    </source>
</reference>
<dbReference type="Gene3D" id="1.25.40.20">
    <property type="entry name" value="Ankyrin repeat-containing domain"/>
    <property type="match status" value="1"/>
</dbReference>
<dbReference type="PROSITE" id="PS50297">
    <property type="entry name" value="ANK_REP_REGION"/>
    <property type="match status" value="2"/>
</dbReference>
<dbReference type="EMBL" id="JADBJN010000003">
    <property type="protein sequence ID" value="KAG5672899.1"/>
    <property type="molecule type" value="Genomic_DNA"/>
</dbReference>
<feature type="repeat" description="ANK" evidence="7">
    <location>
        <begin position="211"/>
        <end position="244"/>
    </location>
</feature>
<sequence length="627" mass="71476">MYQKTCGATTSISCAEKDPENEKDTIIVKSDVNENSSLKNIDCSNFDIVKAVQYGNVDRVRFLIDSGYDVNNPDDEKIYLLHWSAINNRKDVIKLLLEKGASVNVIGGELESTPLHWAVKQGHLAATVLLMKAGSDPLIQDAEGNQCIHLAAQFGHTAVVAYLIAKNVYVDTYDGNGMTSLMWASWKVMTLDPVRLLLTLGANSNLQDLQHGNTALHWAILSRNFRAVHTLIFKGKANLDLENKKGDTPLRLLQSHIGSRWITREVSDLIKHITSQRSNVGILMKITMNQRIKWWTLVAFPFVFLFTIALILSTEIFFIFKLVLIVIFCAIISLIKRIMLDDDMQSQLPLMFYWGSKAFFYVTWAIYIAPIVSTFITFLFLIVNVFLWISFLILWRGDPGILKTSLNERLKTIIDIAESEGKGFEPSVFCSTCLIRRPIRSKHCSVCDRCVAKFDHHCPWIGNDIGWNNHRLFMAFIFLILNVMILNLYGGIQFYAESCSLSGEGFWNTILIIDNCSLWVLWMILNACFHLFWVLILTSIQIYQIVFIGMTTNERINRGRYKHFVELNGKSPFNNGPLNNIADFFNCTCFGMCSVKRRNWMAFNGHHDSKIIGNGSLLRLNENIEYV</sequence>
<evidence type="ECO:0000313" key="10">
    <source>
        <dbReference type="EMBL" id="KAG5672899.1"/>
    </source>
</evidence>
<evidence type="ECO:0000256" key="1">
    <source>
        <dbReference type="ARBA" id="ARBA00004141"/>
    </source>
</evidence>
<dbReference type="Pfam" id="PF01529">
    <property type="entry name" value="DHHC"/>
    <property type="match status" value="1"/>
</dbReference>
<dbReference type="Pfam" id="PF12796">
    <property type="entry name" value="Ank_2"/>
    <property type="match status" value="1"/>
</dbReference>
<evidence type="ECO:0000256" key="5">
    <source>
        <dbReference type="ARBA" id="ARBA00023043"/>
    </source>
</evidence>
<evidence type="ECO:0000256" key="3">
    <source>
        <dbReference type="ARBA" id="ARBA00022737"/>
    </source>
</evidence>
<keyword evidence="8" id="KW-0012">Acyltransferase</keyword>
<dbReference type="PROSITE" id="PS50088">
    <property type="entry name" value="ANK_REPEAT"/>
    <property type="match status" value="4"/>
</dbReference>
<organism evidence="10 11">
    <name type="scientific">Polypedilum vanderplanki</name>
    <name type="common">Sleeping chironomid midge</name>
    <dbReference type="NCBI Taxonomy" id="319348"/>
    <lineage>
        <taxon>Eukaryota</taxon>
        <taxon>Metazoa</taxon>
        <taxon>Ecdysozoa</taxon>
        <taxon>Arthropoda</taxon>
        <taxon>Hexapoda</taxon>
        <taxon>Insecta</taxon>
        <taxon>Pterygota</taxon>
        <taxon>Neoptera</taxon>
        <taxon>Endopterygota</taxon>
        <taxon>Diptera</taxon>
        <taxon>Nematocera</taxon>
        <taxon>Chironomoidea</taxon>
        <taxon>Chironomidae</taxon>
        <taxon>Chironominae</taxon>
        <taxon>Polypedilum</taxon>
        <taxon>Polypedilum</taxon>
    </lineage>
</organism>
<dbReference type="Pfam" id="PF00023">
    <property type="entry name" value="Ank"/>
    <property type="match status" value="2"/>
</dbReference>
<evidence type="ECO:0000256" key="8">
    <source>
        <dbReference type="RuleBase" id="RU079119"/>
    </source>
</evidence>
<protein>
    <recommendedName>
        <fullName evidence="8">Palmitoyltransferase</fullName>
        <ecNumber evidence="8">2.3.1.225</ecNumber>
    </recommendedName>
</protein>
<feature type="transmembrane region" description="Helical" evidence="8">
    <location>
        <begin position="472"/>
        <end position="494"/>
    </location>
</feature>
<keyword evidence="6 8" id="KW-0472">Membrane</keyword>
<comment type="domain">
    <text evidence="8">The DHHC domain is required for palmitoyltransferase activity.</text>
</comment>
<comment type="similarity">
    <text evidence="8">Belongs to the DHHC palmitoyltransferase family.</text>
</comment>
<evidence type="ECO:0000313" key="11">
    <source>
        <dbReference type="Proteomes" id="UP001107558"/>
    </source>
</evidence>
<feature type="repeat" description="ANK" evidence="7">
    <location>
        <begin position="76"/>
        <end position="108"/>
    </location>
</feature>